<evidence type="ECO:0000256" key="4">
    <source>
        <dbReference type="RuleBase" id="RU003968"/>
    </source>
</evidence>
<dbReference type="Pfam" id="PF05199">
    <property type="entry name" value="GMC_oxred_C"/>
    <property type="match status" value="1"/>
</dbReference>
<evidence type="ECO:0000313" key="8">
    <source>
        <dbReference type="Proteomes" id="UP000504615"/>
    </source>
</evidence>
<feature type="binding site" evidence="3">
    <location>
        <position position="299"/>
    </location>
    <ligand>
        <name>FAD</name>
        <dbReference type="ChEBI" id="CHEBI:57692"/>
    </ligand>
</feature>
<comment type="cofactor">
    <cofactor evidence="3">
        <name>FAD</name>
        <dbReference type="ChEBI" id="CHEBI:57692"/>
    </cofactor>
</comment>
<dbReference type="AlphaFoldDB" id="A0A6I9WDS4"/>
<dbReference type="GO" id="GO:0016614">
    <property type="term" value="F:oxidoreductase activity, acting on CH-OH group of donors"/>
    <property type="evidence" value="ECO:0007669"/>
    <property type="project" value="InterPro"/>
</dbReference>
<feature type="signal peptide" evidence="5">
    <location>
        <begin position="1"/>
        <end position="19"/>
    </location>
</feature>
<evidence type="ECO:0000259" key="6">
    <source>
        <dbReference type="PROSITE" id="PS00623"/>
    </source>
</evidence>
<comment type="similarity">
    <text evidence="1 4">Belongs to the GMC oxidoreductase family.</text>
</comment>
<dbReference type="PIRSF" id="PIRSF000137">
    <property type="entry name" value="Alcohol_oxidase"/>
    <property type="match status" value="1"/>
</dbReference>
<feature type="binding site" evidence="3">
    <location>
        <position position="160"/>
    </location>
    <ligand>
        <name>FAD</name>
        <dbReference type="ChEBI" id="CHEBI:57692"/>
    </ligand>
</feature>
<dbReference type="Gene3D" id="3.30.560.10">
    <property type="entry name" value="Glucose Oxidase, domain 3"/>
    <property type="match status" value="1"/>
</dbReference>
<dbReference type="InterPro" id="IPR007867">
    <property type="entry name" value="GMC_OxRtase_C"/>
</dbReference>
<dbReference type="SUPFAM" id="SSF54373">
    <property type="entry name" value="FAD-linked reductases, C-terminal domain"/>
    <property type="match status" value="1"/>
</dbReference>
<accession>A0A6I9WDS4</accession>
<proteinExistence type="inferred from homology"/>
<dbReference type="PROSITE" id="PS00623">
    <property type="entry name" value="GMC_OXRED_1"/>
    <property type="match status" value="1"/>
</dbReference>
<dbReference type="OrthoDB" id="269227at2759"/>
<evidence type="ECO:0000256" key="1">
    <source>
        <dbReference type="ARBA" id="ARBA00010790"/>
    </source>
</evidence>
<dbReference type="RefSeq" id="XP_011640635.1">
    <property type="nucleotide sequence ID" value="XM_011642333.2"/>
</dbReference>
<dbReference type="PROSITE" id="PS00624">
    <property type="entry name" value="GMC_OXRED_2"/>
    <property type="match status" value="1"/>
</dbReference>
<dbReference type="InterPro" id="IPR012132">
    <property type="entry name" value="GMC_OxRdtase"/>
</dbReference>
<dbReference type="InterPro" id="IPR036188">
    <property type="entry name" value="FAD/NAD-bd_sf"/>
</dbReference>
<dbReference type="GeneID" id="105429385"/>
<sequence length="652" mass="73174">MSKLLSKLLILHILGISIATDSLRESVDRYYNIYHNASTLSWTNKLKLGLGVLNIRRDNQRFLSEEIPDRTPRFGFTFDFIVVGAGTAGATLAARLSEIPQVKVLLIEAGSHENLLMGVPLVAPFLQLDDNINWKYRMKSSKKYCLGMKDNSCSMPRGKVLGGSSVLNYMIATRGSAEDYDRWAEMGNDGWAYKDVLKYFKKLESIDIPELRSDSLYRGTDGPVHISQSTFRTPLAAAFLEAGKELGYPLVMDYNGKDMIGFSYVQNTIVNGTRVSSNRAYLHPARDRKNLHVTLEATVKRVLIDRRENQAIGVEFTKNGRDTIVYARKEVILCAGTIGSSQLLMLSGIGPAKRLTELGIKVVRDASVGKNLMDHTLYVGLAWTIKEPLTLHFFEYINPFKSYITDYLLKRSGPFTIPCGIEAVAFINTINTTRPRESNDLNIGPNVELIFTGILPNGDFILPTVMNLKSQVRQIWEKYIGSYGFMISPIVMKPKSRGWITLLANDINVKPEIVPNYFDDPEDVKTMIAGIRIAISLVQTKAMQAFDLRMANVMYPGCEKYEYDSDAFWECTIRTITNTIYHICGTCKMSPREDPTAVVDPRLKVIGVRGLRVADASIMPEITTGHPNIHIHMIAEKAADMIKEEWGYLNTS</sequence>
<dbReference type="InterPro" id="IPR000172">
    <property type="entry name" value="GMC_OxRdtase_N"/>
</dbReference>
<dbReference type="KEGG" id="pbar:105429385"/>
<dbReference type="PANTHER" id="PTHR11552:SF158">
    <property type="entry name" value="GH23626P-RELATED"/>
    <property type="match status" value="1"/>
</dbReference>
<gene>
    <name evidence="9" type="primary">LOC105429385</name>
</gene>
<dbReference type="Proteomes" id="UP000504615">
    <property type="component" value="Unplaced"/>
</dbReference>
<dbReference type="Pfam" id="PF00732">
    <property type="entry name" value="GMC_oxred_N"/>
    <property type="match status" value="1"/>
</dbReference>
<feature type="domain" description="Glucose-methanol-choline oxidoreductase N-terminal" evidence="7">
    <location>
        <begin position="336"/>
        <end position="350"/>
    </location>
</feature>
<evidence type="ECO:0000259" key="7">
    <source>
        <dbReference type="PROSITE" id="PS00624"/>
    </source>
</evidence>
<evidence type="ECO:0000256" key="2">
    <source>
        <dbReference type="PIRSR" id="PIRSR000137-1"/>
    </source>
</evidence>
<feature type="active site" description="Proton donor" evidence="2">
    <location>
        <position position="582"/>
    </location>
</feature>
<organism evidence="8 9">
    <name type="scientific">Pogonomyrmex barbatus</name>
    <name type="common">red harvester ant</name>
    <dbReference type="NCBI Taxonomy" id="144034"/>
    <lineage>
        <taxon>Eukaryota</taxon>
        <taxon>Metazoa</taxon>
        <taxon>Ecdysozoa</taxon>
        <taxon>Arthropoda</taxon>
        <taxon>Hexapoda</taxon>
        <taxon>Insecta</taxon>
        <taxon>Pterygota</taxon>
        <taxon>Neoptera</taxon>
        <taxon>Endopterygota</taxon>
        <taxon>Hymenoptera</taxon>
        <taxon>Apocrita</taxon>
        <taxon>Aculeata</taxon>
        <taxon>Formicoidea</taxon>
        <taxon>Formicidae</taxon>
        <taxon>Myrmicinae</taxon>
        <taxon>Pogonomyrmex</taxon>
    </lineage>
</organism>
<feature type="active site" description="Proton acceptor" evidence="2">
    <location>
        <position position="626"/>
    </location>
</feature>
<dbReference type="PANTHER" id="PTHR11552">
    <property type="entry name" value="GLUCOSE-METHANOL-CHOLINE GMC OXIDOREDUCTASE"/>
    <property type="match status" value="1"/>
</dbReference>
<dbReference type="Gene3D" id="3.50.50.60">
    <property type="entry name" value="FAD/NAD(P)-binding domain"/>
    <property type="match status" value="1"/>
</dbReference>
<keyword evidence="5" id="KW-0732">Signal</keyword>
<protein>
    <submittedName>
        <fullName evidence="9">Glucose dehydrogenase [FAD, quinone]-like</fullName>
    </submittedName>
</protein>
<evidence type="ECO:0000256" key="3">
    <source>
        <dbReference type="PIRSR" id="PIRSR000137-2"/>
    </source>
</evidence>
<evidence type="ECO:0000313" key="9">
    <source>
        <dbReference type="RefSeq" id="XP_011640635.1"/>
    </source>
</evidence>
<keyword evidence="8" id="KW-1185">Reference proteome</keyword>
<keyword evidence="4" id="KW-0285">Flavoprotein</keyword>
<feature type="chain" id="PRO_5026990435" evidence="5">
    <location>
        <begin position="20"/>
        <end position="652"/>
    </location>
</feature>
<name>A0A6I9WDS4_9HYME</name>
<dbReference type="SUPFAM" id="SSF51905">
    <property type="entry name" value="FAD/NAD(P)-binding domain"/>
    <property type="match status" value="1"/>
</dbReference>
<dbReference type="GO" id="GO:0050660">
    <property type="term" value="F:flavin adenine dinucleotide binding"/>
    <property type="evidence" value="ECO:0007669"/>
    <property type="project" value="InterPro"/>
</dbReference>
<evidence type="ECO:0000256" key="5">
    <source>
        <dbReference type="SAM" id="SignalP"/>
    </source>
</evidence>
<feature type="domain" description="Glucose-methanol-choline oxidoreductase N-terminal" evidence="6">
    <location>
        <begin position="158"/>
        <end position="181"/>
    </location>
</feature>
<feature type="binding site" evidence="3">
    <location>
        <position position="419"/>
    </location>
    <ligand>
        <name>substrate</name>
    </ligand>
</feature>
<keyword evidence="3 4" id="KW-0274">FAD</keyword>
<reference evidence="9" key="1">
    <citation type="submission" date="2025-08" db="UniProtKB">
        <authorList>
            <consortium name="RefSeq"/>
        </authorList>
    </citation>
    <scope>IDENTIFICATION</scope>
</reference>